<feature type="compositionally biased region" description="Low complexity" evidence="1">
    <location>
        <begin position="502"/>
        <end position="513"/>
    </location>
</feature>
<gene>
    <name evidence="2" type="ORF">Ae201684_006860</name>
</gene>
<dbReference type="Proteomes" id="UP000481153">
    <property type="component" value="Unassembled WGS sequence"/>
</dbReference>
<name>A0A6G0XAC2_9STRA</name>
<dbReference type="VEuPathDB" id="FungiDB:AeMF1_008453"/>
<evidence type="ECO:0000313" key="2">
    <source>
        <dbReference type="EMBL" id="KAF0737053.1"/>
    </source>
</evidence>
<comment type="caution">
    <text evidence="2">The sequence shown here is derived from an EMBL/GenBank/DDBJ whole genome shotgun (WGS) entry which is preliminary data.</text>
</comment>
<sequence>MLTRSASKSADSNATTAASSHGGDTMSPPVAILSSGDDPASSDDESQSRSEAVDVQSMDGMRSTEDSGDGANDDPGEDGDMGSSDPPSVSSKSTESAPPSQESIDTAAAASSRAEPAKKSSAQEGDEQTQPITSNQDQNVGQDGLSSSETANVSAGVTASTETVTNNNQAEAPQPPTFASATRGLRDRPVIRAESTLPKSELILEILEEFKKPANERRSVLDLFDNATPYPIKTAQDRVFVDSGHALNDNSVEAIMSSIYSSRQSPVVAPLLNDIVQVSKLAKGGLLLSVTTSVVAVSLGGQKLTIMGKKYPIPERVTHPLDAFVYMDVVGLRDTGVSVLPQLLLGVWWPNNEWRVYFLADQVPNQLRLNGVAANQLRLQKHFYPVYFKNVKPTPIVKGEGNKSSLCLDLDSKRAREGTSDDDDEEENQPHPPQNPANQQPPTTGKSDKKPKRAKKQKASPHTPSPPAPEDPPHPPTPAPPAPPASPATTAKPPVEVPKFVSSLQASISQSQSSDHRDPEPRAIDQEHHDPFEMEYSDAEDDGASVTRVDNVPFRPVSREDRQRCSKIQKTTTNLDTWATSNFYAPLASLEAGFGEHHWDENDATTSFLATFKRYDVSSLPPGESIHRLKVVDKVVCYDVNAMSLAQIQEFLERSAIDSAAASTPEHWALATQTEFIDIRRTTEASQADAVWAAISRSPLQANITWHKLASVDLDTLAAAARLHMWHRWVAANDCRIGRGFATTFNQLTTVNATQPHLDALLKCVSLIDAMGNVVDDPAQCCPNGLLFKRGVFDV</sequence>
<accession>A0A6G0XAC2</accession>
<dbReference type="AlphaFoldDB" id="A0A6G0XAC2"/>
<feature type="compositionally biased region" description="Basic residues" evidence="1">
    <location>
        <begin position="449"/>
        <end position="459"/>
    </location>
</feature>
<protein>
    <submittedName>
        <fullName evidence="2">Uncharacterized protein</fullName>
    </submittedName>
</protein>
<feature type="compositionally biased region" description="Basic and acidic residues" evidence="1">
    <location>
        <begin position="514"/>
        <end position="530"/>
    </location>
</feature>
<feature type="compositionally biased region" description="Acidic residues" evidence="1">
    <location>
        <begin position="66"/>
        <end position="80"/>
    </location>
</feature>
<dbReference type="EMBL" id="VJMJ01000085">
    <property type="protein sequence ID" value="KAF0737053.1"/>
    <property type="molecule type" value="Genomic_DNA"/>
</dbReference>
<feature type="compositionally biased region" description="Polar residues" evidence="1">
    <location>
        <begin position="128"/>
        <end position="171"/>
    </location>
</feature>
<feature type="compositionally biased region" description="Basic and acidic residues" evidence="1">
    <location>
        <begin position="410"/>
        <end position="419"/>
    </location>
</feature>
<feature type="compositionally biased region" description="Pro residues" evidence="1">
    <location>
        <begin position="463"/>
        <end position="486"/>
    </location>
</feature>
<reference evidence="2 3" key="1">
    <citation type="submission" date="2019-07" db="EMBL/GenBank/DDBJ databases">
        <title>Genomics analysis of Aphanomyces spp. identifies a new class of oomycete effector associated with host adaptation.</title>
        <authorList>
            <person name="Gaulin E."/>
        </authorList>
    </citation>
    <scope>NUCLEOTIDE SEQUENCE [LARGE SCALE GENOMIC DNA]</scope>
    <source>
        <strain evidence="2 3">ATCC 201684</strain>
    </source>
</reference>
<feature type="compositionally biased region" description="Low complexity" evidence="1">
    <location>
        <begin position="107"/>
        <end position="122"/>
    </location>
</feature>
<feature type="region of interest" description="Disordered" evidence="1">
    <location>
        <begin position="394"/>
        <end position="530"/>
    </location>
</feature>
<feature type="compositionally biased region" description="Low complexity" evidence="1">
    <location>
        <begin position="1"/>
        <end position="20"/>
    </location>
</feature>
<keyword evidence="3" id="KW-1185">Reference proteome</keyword>
<evidence type="ECO:0000256" key="1">
    <source>
        <dbReference type="SAM" id="MobiDB-lite"/>
    </source>
</evidence>
<feature type="region of interest" description="Disordered" evidence="1">
    <location>
        <begin position="1"/>
        <end position="186"/>
    </location>
</feature>
<organism evidence="2 3">
    <name type="scientific">Aphanomyces euteiches</name>
    <dbReference type="NCBI Taxonomy" id="100861"/>
    <lineage>
        <taxon>Eukaryota</taxon>
        <taxon>Sar</taxon>
        <taxon>Stramenopiles</taxon>
        <taxon>Oomycota</taxon>
        <taxon>Saprolegniomycetes</taxon>
        <taxon>Saprolegniales</taxon>
        <taxon>Verrucalvaceae</taxon>
        <taxon>Aphanomyces</taxon>
    </lineage>
</organism>
<evidence type="ECO:0000313" key="3">
    <source>
        <dbReference type="Proteomes" id="UP000481153"/>
    </source>
</evidence>
<feature type="compositionally biased region" description="Low complexity" evidence="1">
    <location>
        <begin position="81"/>
        <end position="100"/>
    </location>
</feature>
<proteinExistence type="predicted"/>